<organism evidence="1">
    <name type="scientific">marine sediment metagenome</name>
    <dbReference type="NCBI Taxonomy" id="412755"/>
    <lineage>
        <taxon>unclassified sequences</taxon>
        <taxon>metagenomes</taxon>
        <taxon>ecological metagenomes</taxon>
    </lineage>
</organism>
<dbReference type="EMBL" id="LAZR01019736">
    <property type="protein sequence ID" value="KKL91410.1"/>
    <property type="molecule type" value="Genomic_DNA"/>
</dbReference>
<reference evidence="1" key="1">
    <citation type="journal article" date="2015" name="Nature">
        <title>Complex archaea that bridge the gap between prokaryotes and eukaryotes.</title>
        <authorList>
            <person name="Spang A."/>
            <person name="Saw J.H."/>
            <person name="Jorgensen S.L."/>
            <person name="Zaremba-Niedzwiedzka K."/>
            <person name="Martijn J."/>
            <person name="Lind A.E."/>
            <person name="van Eijk R."/>
            <person name="Schleper C."/>
            <person name="Guy L."/>
            <person name="Ettema T.J."/>
        </authorList>
    </citation>
    <scope>NUCLEOTIDE SEQUENCE</scope>
</reference>
<dbReference type="AlphaFoldDB" id="A0A0F9IC73"/>
<accession>A0A0F9IC73</accession>
<name>A0A0F9IC73_9ZZZZ</name>
<comment type="caution">
    <text evidence="1">The sequence shown here is derived from an EMBL/GenBank/DDBJ whole genome shotgun (WGS) entry which is preliminary data.</text>
</comment>
<proteinExistence type="predicted"/>
<gene>
    <name evidence="1" type="ORF">LCGC14_1894890</name>
</gene>
<evidence type="ECO:0000313" key="1">
    <source>
        <dbReference type="EMBL" id="KKL91410.1"/>
    </source>
</evidence>
<sequence>MVIFTEWHRMKLFAGLKLKGTF</sequence>
<protein>
    <submittedName>
        <fullName evidence="1">Uncharacterized protein</fullName>
    </submittedName>
</protein>
<feature type="non-terminal residue" evidence="1">
    <location>
        <position position="1"/>
    </location>
</feature>